<evidence type="ECO:0000313" key="1">
    <source>
        <dbReference type="EMBL" id="GAU93544.1"/>
    </source>
</evidence>
<dbReference type="Proteomes" id="UP000186922">
    <property type="component" value="Unassembled WGS sequence"/>
</dbReference>
<reference evidence="1 2" key="1">
    <citation type="journal article" date="2016" name="Nat. Commun.">
        <title>Extremotolerant tardigrade genome and improved radiotolerance of human cultured cells by tardigrade-unique protein.</title>
        <authorList>
            <person name="Hashimoto T."/>
            <person name="Horikawa D.D."/>
            <person name="Saito Y."/>
            <person name="Kuwahara H."/>
            <person name="Kozuka-Hata H."/>
            <person name="Shin-I T."/>
            <person name="Minakuchi Y."/>
            <person name="Ohishi K."/>
            <person name="Motoyama A."/>
            <person name="Aizu T."/>
            <person name="Enomoto A."/>
            <person name="Kondo K."/>
            <person name="Tanaka S."/>
            <person name="Hara Y."/>
            <person name="Koshikawa S."/>
            <person name="Sagara H."/>
            <person name="Miura T."/>
            <person name="Yokobori S."/>
            <person name="Miyagawa K."/>
            <person name="Suzuki Y."/>
            <person name="Kubo T."/>
            <person name="Oyama M."/>
            <person name="Kohara Y."/>
            <person name="Fujiyama A."/>
            <person name="Arakawa K."/>
            <person name="Katayama T."/>
            <person name="Toyoda A."/>
            <person name="Kunieda T."/>
        </authorList>
    </citation>
    <scope>NUCLEOTIDE SEQUENCE [LARGE SCALE GENOMIC DNA]</scope>
    <source>
        <strain evidence="1 2">YOKOZUNA-1</strain>
    </source>
</reference>
<dbReference type="AlphaFoldDB" id="A0A1D1UV45"/>
<sequence>MHTDPWHTVSFSSWSSPCKGRPLQLVLSTMLCLWQMRIHGKTRGDPSSSTGAKVQVCVALSTWILGGSSRPYMRVPVPAHALACAGGVFCGLRNSPSCFQQVALRFSSGVISYIIEMNSRNCEPCITDLPQVIKSPYRNSKK</sequence>
<dbReference type="EMBL" id="BDGG01000002">
    <property type="protein sequence ID" value="GAU93544.1"/>
    <property type="molecule type" value="Genomic_DNA"/>
</dbReference>
<accession>A0A1D1UV45</accession>
<organism evidence="1 2">
    <name type="scientific">Ramazzottius varieornatus</name>
    <name type="common">Water bear</name>
    <name type="synonym">Tardigrade</name>
    <dbReference type="NCBI Taxonomy" id="947166"/>
    <lineage>
        <taxon>Eukaryota</taxon>
        <taxon>Metazoa</taxon>
        <taxon>Ecdysozoa</taxon>
        <taxon>Tardigrada</taxon>
        <taxon>Eutardigrada</taxon>
        <taxon>Parachela</taxon>
        <taxon>Hypsibioidea</taxon>
        <taxon>Ramazzottiidae</taxon>
        <taxon>Ramazzottius</taxon>
    </lineage>
</organism>
<gene>
    <name evidence="1" type="primary">RvY_05470-1</name>
    <name evidence="1" type="synonym">RvY_05470.1</name>
    <name evidence="1" type="ORF">RvY_05470</name>
</gene>
<comment type="caution">
    <text evidence="1">The sequence shown here is derived from an EMBL/GenBank/DDBJ whole genome shotgun (WGS) entry which is preliminary data.</text>
</comment>
<evidence type="ECO:0000313" key="2">
    <source>
        <dbReference type="Proteomes" id="UP000186922"/>
    </source>
</evidence>
<keyword evidence="2" id="KW-1185">Reference proteome</keyword>
<proteinExistence type="predicted"/>
<protein>
    <submittedName>
        <fullName evidence="1">Uncharacterized protein</fullName>
    </submittedName>
</protein>
<name>A0A1D1UV45_RAMVA</name>